<evidence type="ECO:0008006" key="10">
    <source>
        <dbReference type="Google" id="ProtNLM"/>
    </source>
</evidence>
<evidence type="ECO:0000313" key="9">
    <source>
        <dbReference type="Proteomes" id="UP000192596"/>
    </source>
</evidence>
<feature type="compositionally biased region" description="Low complexity" evidence="6">
    <location>
        <begin position="109"/>
        <end position="119"/>
    </location>
</feature>
<dbReference type="Pfam" id="PF01679">
    <property type="entry name" value="Pmp3"/>
    <property type="match status" value="1"/>
</dbReference>
<evidence type="ECO:0000256" key="3">
    <source>
        <dbReference type="ARBA" id="ARBA00022692"/>
    </source>
</evidence>
<sequence length="211" mass="23175">MRALAYRVVITIINIFFPPLAVMMLAGMHWDCMFNCLLFLAAIIPSHIHGFYVSCTYFHRRGKVKKGRYPGGPKSLIHSSNVLNGGASNAEVECLYRQENGLKRRSSGRRASGTSPSSPIVGREYVDRRPQMLEQYESYSGPVQETKLIKAGSRRSGTADARHGAWAPGARERLWAEGVARDGYGVPGSPPQGIVYTGTGGSRTGRSGWRD</sequence>
<organism evidence="8 9">
    <name type="scientific">Cryoendolithus antarcticus</name>
    <dbReference type="NCBI Taxonomy" id="1507870"/>
    <lineage>
        <taxon>Eukaryota</taxon>
        <taxon>Fungi</taxon>
        <taxon>Dikarya</taxon>
        <taxon>Ascomycota</taxon>
        <taxon>Pezizomycotina</taxon>
        <taxon>Dothideomycetes</taxon>
        <taxon>Dothideomycetidae</taxon>
        <taxon>Cladosporiales</taxon>
        <taxon>Cladosporiaceae</taxon>
        <taxon>Cryoendolithus</taxon>
    </lineage>
</organism>
<feature type="transmembrane region" description="Helical" evidence="7">
    <location>
        <begin position="38"/>
        <end position="58"/>
    </location>
</feature>
<reference evidence="9" key="1">
    <citation type="submission" date="2017-03" db="EMBL/GenBank/DDBJ databases">
        <title>Genomes of endolithic fungi from Antarctica.</title>
        <authorList>
            <person name="Coleine C."/>
            <person name="Masonjones S."/>
            <person name="Stajich J.E."/>
        </authorList>
    </citation>
    <scope>NUCLEOTIDE SEQUENCE [LARGE SCALE GENOMIC DNA]</scope>
    <source>
        <strain evidence="9">CCFEE 5527</strain>
    </source>
</reference>
<name>A0A1V8TKW5_9PEZI</name>
<dbReference type="AlphaFoldDB" id="A0A1V8TKW5"/>
<comment type="similarity">
    <text evidence="2">Belongs to the UPF0057 (PMP3) family.</text>
</comment>
<evidence type="ECO:0000256" key="6">
    <source>
        <dbReference type="SAM" id="MobiDB-lite"/>
    </source>
</evidence>
<comment type="caution">
    <text evidence="8">The sequence shown here is derived from an EMBL/GenBank/DDBJ whole genome shotgun (WGS) entry which is preliminary data.</text>
</comment>
<dbReference type="InterPro" id="IPR000612">
    <property type="entry name" value="PMP3"/>
</dbReference>
<keyword evidence="5 7" id="KW-0472">Membrane</keyword>
<evidence type="ECO:0000256" key="4">
    <source>
        <dbReference type="ARBA" id="ARBA00022989"/>
    </source>
</evidence>
<evidence type="ECO:0000313" key="8">
    <source>
        <dbReference type="EMBL" id="OQO11901.1"/>
    </source>
</evidence>
<feature type="region of interest" description="Disordered" evidence="6">
    <location>
        <begin position="182"/>
        <end position="211"/>
    </location>
</feature>
<feature type="region of interest" description="Disordered" evidence="6">
    <location>
        <begin position="103"/>
        <end position="122"/>
    </location>
</feature>
<accession>A0A1V8TKW5</accession>
<dbReference type="InParanoid" id="A0A1V8TKW5"/>
<dbReference type="GO" id="GO:0016020">
    <property type="term" value="C:membrane"/>
    <property type="evidence" value="ECO:0007669"/>
    <property type="project" value="UniProtKB-SubCell"/>
</dbReference>
<evidence type="ECO:0000256" key="7">
    <source>
        <dbReference type="SAM" id="Phobius"/>
    </source>
</evidence>
<keyword evidence="9" id="KW-1185">Reference proteome</keyword>
<feature type="transmembrane region" description="Helical" evidence="7">
    <location>
        <begin position="7"/>
        <end position="26"/>
    </location>
</feature>
<protein>
    <recommendedName>
        <fullName evidence="10">Plasma membrane proteolipid 3</fullName>
    </recommendedName>
</protein>
<evidence type="ECO:0000256" key="5">
    <source>
        <dbReference type="ARBA" id="ARBA00023136"/>
    </source>
</evidence>
<evidence type="ECO:0000256" key="1">
    <source>
        <dbReference type="ARBA" id="ARBA00004370"/>
    </source>
</evidence>
<keyword evidence="3 7" id="KW-0812">Transmembrane</keyword>
<comment type="subcellular location">
    <subcellularLocation>
        <location evidence="1">Membrane</location>
    </subcellularLocation>
</comment>
<dbReference type="OrthoDB" id="2152119at2759"/>
<proteinExistence type="inferred from homology"/>
<dbReference type="EMBL" id="NAJO01000006">
    <property type="protein sequence ID" value="OQO11901.1"/>
    <property type="molecule type" value="Genomic_DNA"/>
</dbReference>
<keyword evidence="4 7" id="KW-1133">Transmembrane helix</keyword>
<gene>
    <name evidence="8" type="ORF">B0A48_03628</name>
</gene>
<evidence type="ECO:0000256" key="2">
    <source>
        <dbReference type="ARBA" id="ARBA00009530"/>
    </source>
</evidence>
<dbReference type="Proteomes" id="UP000192596">
    <property type="component" value="Unassembled WGS sequence"/>
</dbReference>